<dbReference type="InterPro" id="IPR020846">
    <property type="entry name" value="MFS_dom"/>
</dbReference>
<feature type="domain" description="Major facilitator superfamily (MFS) profile" evidence="8">
    <location>
        <begin position="100"/>
        <end position="527"/>
    </location>
</feature>
<evidence type="ECO:0000256" key="4">
    <source>
        <dbReference type="ARBA" id="ARBA00022989"/>
    </source>
</evidence>
<keyword evidence="2" id="KW-0813">Transport</keyword>
<keyword evidence="10" id="KW-1185">Reference proteome</keyword>
<evidence type="ECO:0000256" key="1">
    <source>
        <dbReference type="ARBA" id="ARBA00004141"/>
    </source>
</evidence>
<feature type="transmembrane region" description="Helical" evidence="7">
    <location>
        <begin position="167"/>
        <end position="185"/>
    </location>
</feature>
<evidence type="ECO:0000256" key="2">
    <source>
        <dbReference type="ARBA" id="ARBA00022448"/>
    </source>
</evidence>
<keyword evidence="5 7" id="KW-0472">Membrane</keyword>
<dbReference type="GO" id="GO:0022857">
    <property type="term" value="F:transmembrane transporter activity"/>
    <property type="evidence" value="ECO:0007669"/>
    <property type="project" value="InterPro"/>
</dbReference>
<feature type="transmembrane region" description="Helical" evidence="7">
    <location>
        <begin position="434"/>
        <end position="456"/>
    </location>
</feature>
<comment type="subcellular location">
    <subcellularLocation>
        <location evidence="1">Membrane</location>
        <topology evidence="1">Multi-pass membrane protein</topology>
    </subcellularLocation>
</comment>
<dbReference type="AlphaFoldDB" id="A0A0P1BP69"/>
<dbReference type="InterPro" id="IPR036259">
    <property type="entry name" value="MFS_trans_sf"/>
</dbReference>
<dbReference type="Proteomes" id="UP000054845">
    <property type="component" value="Unassembled WGS sequence"/>
</dbReference>
<dbReference type="STRING" id="401625.A0A0P1BP69"/>
<feature type="transmembrane region" description="Helical" evidence="7">
    <location>
        <begin position="501"/>
        <end position="522"/>
    </location>
</feature>
<dbReference type="GO" id="GO:0016020">
    <property type="term" value="C:membrane"/>
    <property type="evidence" value="ECO:0007669"/>
    <property type="project" value="UniProtKB-SubCell"/>
</dbReference>
<dbReference type="OrthoDB" id="3639251at2759"/>
<evidence type="ECO:0000256" key="3">
    <source>
        <dbReference type="ARBA" id="ARBA00022692"/>
    </source>
</evidence>
<evidence type="ECO:0000313" key="10">
    <source>
        <dbReference type="Proteomes" id="UP000054845"/>
    </source>
</evidence>
<feature type="transmembrane region" description="Helical" evidence="7">
    <location>
        <begin position="138"/>
        <end position="160"/>
    </location>
</feature>
<keyword evidence="3 7" id="KW-0812">Transmembrane</keyword>
<feature type="compositionally biased region" description="Polar residues" evidence="6">
    <location>
        <begin position="53"/>
        <end position="69"/>
    </location>
</feature>
<feature type="transmembrane region" description="Helical" evidence="7">
    <location>
        <begin position="260"/>
        <end position="282"/>
    </location>
</feature>
<dbReference type="InterPro" id="IPR011701">
    <property type="entry name" value="MFS"/>
</dbReference>
<evidence type="ECO:0000256" key="6">
    <source>
        <dbReference type="SAM" id="MobiDB-lite"/>
    </source>
</evidence>
<protein>
    <submittedName>
        <fullName evidence="9">Permease of the major facilitator superfamily</fullName>
    </submittedName>
</protein>
<dbReference type="PROSITE" id="PS50850">
    <property type="entry name" value="MFS"/>
    <property type="match status" value="1"/>
</dbReference>
<evidence type="ECO:0000256" key="5">
    <source>
        <dbReference type="ARBA" id="ARBA00023136"/>
    </source>
</evidence>
<feature type="region of interest" description="Disordered" evidence="6">
    <location>
        <begin position="53"/>
        <end position="77"/>
    </location>
</feature>
<dbReference type="PANTHER" id="PTHR43791:SF3">
    <property type="entry name" value="MAJOR FACILITATOR SUPERFAMILY (MFS) PROFILE DOMAIN-CONTAINING PROTEIN"/>
    <property type="match status" value="1"/>
</dbReference>
<dbReference type="Gene3D" id="1.20.1250.20">
    <property type="entry name" value="MFS general substrate transporter like domains"/>
    <property type="match status" value="1"/>
</dbReference>
<proteinExistence type="predicted"/>
<name>A0A0P1BP69_9BASI</name>
<evidence type="ECO:0000256" key="7">
    <source>
        <dbReference type="SAM" id="Phobius"/>
    </source>
</evidence>
<reference evidence="10" key="1">
    <citation type="submission" date="2014-09" db="EMBL/GenBank/DDBJ databases">
        <authorList>
            <person name="Sharma Rahul"/>
            <person name="Thines Marco"/>
        </authorList>
    </citation>
    <scope>NUCLEOTIDE SEQUENCE [LARGE SCALE GENOMIC DNA]</scope>
</reference>
<feature type="transmembrane region" description="Helical" evidence="7">
    <location>
        <begin position="468"/>
        <end position="489"/>
    </location>
</feature>
<dbReference type="PANTHER" id="PTHR43791">
    <property type="entry name" value="PERMEASE-RELATED"/>
    <property type="match status" value="1"/>
</dbReference>
<feature type="transmembrane region" description="Helical" evidence="7">
    <location>
        <begin position="410"/>
        <end position="428"/>
    </location>
</feature>
<feature type="transmembrane region" description="Helical" evidence="7">
    <location>
        <begin position="382"/>
        <end position="403"/>
    </location>
</feature>
<evidence type="ECO:0000313" key="9">
    <source>
        <dbReference type="EMBL" id="CEH18678.1"/>
    </source>
</evidence>
<dbReference type="Pfam" id="PF07690">
    <property type="entry name" value="MFS_1"/>
    <property type="match status" value="1"/>
</dbReference>
<feature type="transmembrane region" description="Helical" evidence="7">
    <location>
        <begin position="345"/>
        <end position="370"/>
    </location>
</feature>
<feature type="transmembrane region" description="Helical" evidence="7">
    <location>
        <begin position="101"/>
        <end position="126"/>
    </location>
</feature>
<keyword evidence="4 7" id="KW-1133">Transmembrane helix</keyword>
<organism evidence="9 10">
    <name type="scientific">Ceraceosorus bombacis</name>
    <dbReference type="NCBI Taxonomy" id="401625"/>
    <lineage>
        <taxon>Eukaryota</taxon>
        <taxon>Fungi</taxon>
        <taxon>Dikarya</taxon>
        <taxon>Basidiomycota</taxon>
        <taxon>Ustilaginomycotina</taxon>
        <taxon>Exobasidiomycetes</taxon>
        <taxon>Ceraceosorales</taxon>
        <taxon>Ceraceosoraceae</taxon>
        <taxon>Ceraceosorus</taxon>
    </lineage>
</organism>
<sequence length="546" mass="60043">MSLLSVPKQFVAERNLSASVEEQTSQDPLGKIRQDDAIDDAHAAARFPEPVTLRNSGTPNSSMQPNTMRGQFVPGTYETRPEGKDERYAHLRMMRKIDCHLLPLAIAFAVALLDRSNLSAAFVVGLAHDLELSRDSRYNMISCSLYISHLCFLPVIVILCQRYSARWWLFTCVLVWGGVCIAAGFVNHWSQLLACRIVLGALEACFLQRAHCLLFMTYANRQLGKRFAVFSLSGHVMSAFSPLLNEAFSRTPTWGPTHRWSWIFIWAGVLTVIVAIPVLLFVGDVETAPWLTEYERHMLAGKTHIVTQGPCEKAKSKDIEDDTRPQRGVHLGTGEVLTIVREQPLVFASTALFFAALFPVILLAYFLPIILVDVGFSGDEALIMSAPVKLSGLAVGLTSAIIADRYQSRLAAVMTGNVITSIGLGLLLLEMSKIRFGGVFLVDVGAAISVANVPPLQAANFADVKVKSVSAGCLTLGSALAGIVATLVFRTQDRPKFLLGLGWGFATQALSLLLCIAMILYLSHMNRLARKGLVIIQRKREFRYSF</sequence>
<evidence type="ECO:0000259" key="8">
    <source>
        <dbReference type="PROSITE" id="PS50850"/>
    </source>
</evidence>
<accession>A0A0P1BP69</accession>
<dbReference type="SUPFAM" id="SSF103473">
    <property type="entry name" value="MFS general substrate transporter"/>
    <property type="match status" value="1"/>
</dbReference>
<dbReference type="EMBL" id="CCYA01000276">
    <property type="protein sequence ID" value="CEH18678.1"/>
    <property type="molecule type" value="Genomic_DNA"/>
</dbReference>